<sequence>MKTFKQFREECGCKDKARKSKKKGNVEVMPTVNDGQKGMVSQVNNEGVEFAGNYEGPLYAPHPDLIKEKAPEGAKYERMIKHIKKGYKKDGKLTDDEKSIAYATAWKHKNKNK</sequence>
<dbReference type="Proteomes" id="UP000001515">
    <property type="component" value="Segment"/>
</dbReference>
<dbReference type="KEGG" id="vg:8303300"/>
<dbReference type="OrthoDB" id="28761at10239"/>
<dbReference type="EMBL" id="FM207411">
    <property type="protein sequence ID" value="CAR63257.1"/>
    <property type="molecule type" value="Genomic_DNA"/>
</dbReference>
<organism evidence="2 3">
    <name type="scientific">Synechococcus phage S-RSM4</name>
    <dbReference type="NCBI Taxonomy" id="555387"/>
    <lineage>
        <taxon>Viruses</taxon>
        <taxon>Duplodnaviria</taxon>
        <taxon>Heunggongvirae</taxon>
        <taxon>Uroviricota</taxon>
        <taxon>Caudoviricetes</taxon>
        <taxon>Pantevenvirales</taxon>
        <taxon>Kyanoviridae</taxon>
        <taxon>Gibbetvirus</taxon>
        <taxon>Gibbetvirus rsm4</taxon>
    </lineage>
</organism>
<keyword evidence="3" id="KW-1185">Reference proteome</keyword>
<evidence type="ECO:0000256" key="1">
    <source>
        <dbReference type="SAM" id="MobiDB-lite"/>
    </source>
</evidence>
<name>C7BV28_9CAUD</name>
<dbReference type="GeneID" id="8303300"/>
<dbReference type="RefSeq" id="YP_003097294.1">
    <property type="nucleotide sequence ID" value="NC_013085.1"/>
</dbReference>
<evidence type="ECO:0000313" key="3">
    <source>
        <dbReference type="Proteomes" id="UP000001515"/>
    </source>
</evidence>
<gene>
    <name evidence="2" type="ORF">SRSM4_060</name>
</gene>
<evidence type="ECO:0000313" key="2">
    <source>
        <dbReference type="EMBL" id="CAR63257.1"/>
    </source>
</evidence>
<proteinExistence type="predicted"/>
<protein>
    <submittedName>
        <fullName evidence="2">Uncharacterized protein</fullName>
    </submittedName>
</protein>
<feature type="region of interest" description="Disordered" evidence="1">
    <location>
        <begin position="15"/>
        <end position="39"/>
    </location>
</feature>
<reference evidence="2 3" key="1">
    <citation type="journal article" date="2009" name="Environ. Microbiol.">
        <title>Comparative genomics of marine cyanomyoviruses reveals the widespread occurrence of Synechococcus host genes localized to a hyperplastic region: implications for mechanisms of cyanophage evolution.</title>
        <authorList>
            <person name="Millard A.D."/>
            <person name="Zwirglmaier K."/>
            <person name="Downey M.J."/>
            <person name="Mann N.H."/>
            <person name="Scanlan D.J."/>
        </authorList>
    </citation>
    <scope>NUCLEOTIDE SEQUENCE</scope>
</reference>
<accession>C7BV28</accession>